<dbReference type="GO" id="GO:0032259">
    <property type="term" value="P:methylation"/>
    <property type="evidence" value="ECO:0007669"/>
    <property type="project" value="UniProtKB-KW"/>
</dbReference>
<dbReference type="PANTHER" id="PTHR10629:SF52">
    <property type="entry name" value="DNA (CYTOSINE-5)-METHYLTRANSFERASE 1"/>
    <property type="match status" value="1"/>
</dbReference>
<organism evidence="6 7">
    <name type="scientific">Staphylotrichum longicolle</name>
    <dbReference type="NCBI Taxonomy" id="669026"/>
    <lineage>
        <taxon>Eukaryota</taxon>
        <taxon>Fungi</taxon>
        <taxon>Dikarya</taxon>
        <taxon>Ascomycota</taxon>
        <taxon>Pezizomycotina</taxon>
        <taxon>Sordariomycetes</taxon>
        <taxon>Sordariomycetidae</taxon>
        <taxon>Sordariales</taxon>
        <taxon>Chaetomiaceae</taxon>
        <taxon>Staphylotrichum</taxon>
    </lineage>
</organism>
<feature type="active site" evidence="5">
    <location>
        <position position="391"/>
    </location>
</feature>
<proteinExistence type="inferred from homology"/>
<dbReference type="EMBL" id="JAHCVI010000001">
    <property type="protein sequence ID" value="KAG7291619.1"/>
    <property type="molecule type" value="Genomic_DNA"/>
</dbReference>
<dbReference type="PRINTS" id="PR00105">
    <property type="entry name" value="C5METTRFRASE"/>
</dbReference>
<dbReference type="Proteomes" id="UP001197093">
    <property type="component" value="Unassembled WGS sequence"/>
</dbReference>
<dbReference type="GO" id="GO:0044027">
    <property type="term" value="P:negative regulation of gene expression via chromosomal CpG island methylation"/>
    <property type="evidence" value="ECO:0007669"/>
    <property type="project" value="TreeGrafter"/>
</dbReference>
<dbReference type="Pfam" id="PF00145">
    <property type="entry name" value="DNA_methylase"/>
    <property type="match status" value="2"/>
</dbReference>
<dbReference type="PROSITE" id="PS51679">
    <property type="entry name" value="SAM_MT_C5"/>
    <property type="match status" value="1"/>
</dbReference>
<evidence type="ECO:0000313" key="7">
    <source>
        <dbReference type="Proteomes" id="UP001197093"/>
    </source>
</evidence>
<dbReference type="PANTHER" id="PTHR10629">
    <property type="entry name" value="CYTOSINE-SPECIFIC METHYLTRANSFERASE"/>
    <property type="match status" value="1"/>
</dbReference>
<evidence type="ECO:0000256" key="5">
    <source>
        <dbReference type="PROSITE-ProRule" id="PRU01016"/>
    </source>
</evidence>
<dbReference type="AlphaFoldDB" id="A0AAD4HY13"/>
<name>A0AAD4HY13_9PEZI</name>
<keyword evidence="3 5" id="KW-0808">Transferase</keyword>
<dbReference type="InterPro" id="IPR050390">
    <property type="entry name" value="C5-Methyltransferase"/>
</dbReference>
<comment type="similarity">
    <text evidence="5">Belongs to the class I-like SAM-binding methyltransferase superfamily. C5-methyltransferase family.</text>
</comment>
<dbReference type="EC" id="2.1.1.37" evidence="1"/>
<dbReference type="Gene3D" id="3.40.50.150">
    <property type="entry name" value="Vaccinia Virus protein VP39"/>
    <property type="match status" value="1"/>
</dbReference>
<dbReference type="InterPro" id="IPR029063">
    <property type="entry name" value="SAM-dependent_MTases_sf"/>
</dbReference>
<evidence type="ECO:0000256" key="3">
    <source>
        <dbReference type="ARBA" id="ARBA00022679"/>
    </source>
</evidence>
<protein>
    <recommendedName>
        <fullName evidence="1">DNA (cytosine-5-)-methyltransferase</fullName>
        <ecNumber evidence="1">2.1.1.37</ecNumber>
    </recommendedName>
</protein>
<accession>A0AAD4HY13</accession>
<reference evidence="6" key="1">
    <citation type="submission" date="2023-02" db="EMBL/GenBank/DDBJ databases">
        <authorList>
            <person name="Palmer J.M."/>
        </authorList>
    </citation>
    <scope>NUCLEOTIDE SEQUENCE</scope>
    <source>
        <strain evidence="6">FW57</strain>
    </source>
</reference>
<comment type="caution">
    <text evidence="6">The sequence shown here is derived from an EMBL/GenBank/DDBJ whole genome shotgun (WGS) entry which is preliminary data.</text>
</comment>
<dbReference type="GO" id="GO:0005634">
    <property type="term" value="C:nucleus"/>
    <property type="evidence" value="ECO:0007669"/>
    <property type="project" value="TreeGrafter"/>
</dbReference>
<keyword evidence="2 5" id="KW-0489">Methyltransferase</keyword>
<dbReference type="GO" id="GO:0003677">
    <property type="term" value="F:DNA binding"/>
    <property type="evidence" value="ECO:0007669"/>
    <property type="project" value="TreeGrafter"/>
</dbReference>
<sequence length="739" mass="82783">MGARMDSVIIEGDDDLRDIAGILRQIEEETQTGLRLAEWVASLNQHNAAIREGESPSASDAFTPAIEDILEREAAEIVDLTGNENHYQTSPRRSVLGERREFQQYALRNGLNLKIGMTVELDHLLGDHGIQFLRVESIFKPSPDAETVIRGFGFARTRELDGLLPRRLNEVVLVAETRTSHVDQRDALLSVSERDVKCCRELRLTNSPFPSYRFSPEQYESNGKMWVENHAPLVCRFRYDIHYKGDNEKPCEWAITRITESDADSKFRISDDQNLSRWRGGKVHGGSYSASGFSQPVVDLEKPFHHPRRPIRSHGQKYTAGDVFAGAGGASRGIERAGVKLVFAVDHWDPAAQSLRSNFRDTRIYNMEVTDFITSKETTCDVDILHLSPPCQFWSPAHTVAGKNDEKNIAVLFACTHLIQKFRPRLFTVEQTFGILSPKFSGYFNTLIHGFTEFGYSVRWKVIPLADYGVPQLRKRLIMIGSAPGEKLPPFPPPTHSKDGAGGLKPWVTPQSVLARLYSPTFTHPLHEPHRLKRFAPSKDPWDPTKLAKTITTNGGQNYHWDGTRDFTLLEYAVLQGFPTWHRFEGGSVKKQIGNAFAPSVVKVLYDHLVRWLLVQDGFDPDAARRNSRAALPRGLAPRDHIRLDYDGEGEDGSVEYLGTCERASPHRLSEVVRRLNRAAKEEGAGDVMDLDAVDDLSDTETLRAGEGGRDASPSVAMADAWAVTGTMGTANSPYIVWD</sequence>
<dbReference type="Gene3D" id="3.90.120.10">
    <property type="entry name" value="DNA Methylase, subunit A, domain 2"/>
    <property type="match status" value="1"/>
</dbReference>
<dbReference type="InterPro" id="IPR001525">
    <property type="entry name" value="C5_MeTfrase"/>
</dbReference>
<dbReference type="SUPFAM" id="SSF53335">
    <property type="entry name" value="S-adenosyl-L-methionine-dependent methyltransferases"/>
    <property type="match status" value="1"/>
</dbReference>
<gene>
    <name evidence="6" type="ORF">NEMBOFW57_001638</name>
</gene>
<evidence type="ECO:0000256" key="2">
    <source>
        <dbReference type="ARBA" id="ARBA00022603"/>
    </source>
</evidence>
<evidence type="ECO:0000256" key="4">
    <source>
        <dbReference type="ARBA" id="ARBA00022691"/>
    </source>
</evidence>
<keyword evidence="7" id="KW-1185">Reference proteome</keyword>
<evidence type="ECO:0000256" key="1">
    <source>
        <dbReference type="ARBA" id="ARBA00011975"/>
    </source>
</evidence>
<evidence type="ECO:0000313" key="6">
    <source>
        <dbReference type="EMBL" id="KAG7291619.1"/>
    </source>
</evidence>
<dbReference type="GO" id="GO:0003886">
    <property type="term" value="F:DNA (cytosine-5-)-methyltransferase activity"/>
    <property type="evidence" value="ECO:0007669"/>
    <property type="project" value="UniProtKB-EC"/>
</dbReference>
<keyword evidence="4 5" id="KW-0949">S-adenosyl-L-methionine</keyword>